<feature type="domain" description="Glycosyl transferase family 1" evidence="3">
    <location>
        <begin position="680"/>
        <end position="842"/>
    </location>
</feature>
<dbReference type="Gene3D" id="3.40.50.150">
    <property type="entry name" value="Vaccinia Virus protein VP39"/>
    <property type="match status" value="1"/>
</dbReference>
<reference evidence="5" key="1">
    <citation type="submission" date="2016-01" db="EMBL/GenBank/DDBJ databases">
        <authorList>
            <person name="Peeters C."/>
        </authorList>
    </citation>
    <scope>NUCLEOTIDE SEQUENCE [LARGE SCALE GENOMIC DNA]</scope>
    <source>
        <strain evidence="5">LMG 22937</strain>
    </source>
</reference>
<dbReference type="CDD" id="cd03801">
    <property type="entry name" value="GT4_PimA-like"/>
    <property type="match status" value="1"/>
</dbReference>
<accession>A0A158F7I9</accession>
<dbReference type="InterPro" id="IPR007739">
    <property type="entry name" value="RgpF"/>
</dbReference>
<protein>
    <submittedName>
        <fullName evidence="5">Type 11 methyltransferase</fullName>
    </submittedName>
</protein>
<organism evidence="5 6">
    <name type="scientific">Caballeronia terrestris</name>
    <dbReference type="NCBI Taxonomy" id="1226301"/>
    <lineage>
        <taxon>Bacteria</taxon>
        <taxon>Pseudomonadati</taxon>
        <taxon>Pseudomonadota</taxon>
        <taxon>Betaproteobacteria</taxon>
        <taxon>Burkholderiales</taxon>
        <taxon>Burkholderiaceae</taxon>
        <taxon>Caballeronia</taxon>
    </lineage>
</organism>
<evidence type="ECO:0000256" key="2">
    <source>
        <dbReference type="SAM" id="MobiDB-lite"/>
    </source>
</evidence>
<keyword evidence="1" id="KW-0175">Coiled coil</keyword>
<dbReference type="GO" id="GO:0016757">
    <property type="term" value="F:glycosyltransferase activity"/>
    <property type="evidence" value="ECO:0007669"/>
    <property type="project" value="InterPro"/>
</dbReference>
<name>A0A158F7I9_9BURK</name>
<dbReference type="Proteomes" id="UP000054925">
    <property type="component" value="Unassembled WGS sequence"/>
</dbReference>
<sequence>MTVQLPATGERFLPDSMSGDITLEHQHRYYAALDLARGLDVLDVAAGEGYGSALLAGVARSVVGVDIDANAVAFAERKYASSTLNLRFAAGSCTALPLADASVDLVVSFETIEHHDEHEAMLAEIRRVLRPGGVLVISSPDRHEYSDLPGYKNPFHVKELYRQEFAALLAQSFRAHRLYGQRVRQASLLFALDATPGQHNDIVNYLSTPGAGAVERESGTIAPRYLIAVASDAPVLPALAVGTFAAHDSETATARLTESLEAWRKRAENTARELEHAQASSRAASADAARLRTEIEDWRKHASNLQTHADAQDITLHEVAARHGLQLKEAHDLGLKDADERVAKAVEPLEAQLATLRDAIADRDAQFQAVVRSASWRVTRPLRVGRRIGARLKALRPARPLAEEGPRGPVVTEDFDETYYVRRYADVARAGGNPYQHYLMFGRVEGRSGRPPKLHLRETKDASRAILEGAAPASATHGAPKRGTVLVVSHEATRTGAPVLAWNICRELREHYHVVALLLGKGGLVEAFDEVCDAVAGPYLPAERDPLALSAVIDELCRRYAFDFAIVNSIASRAVLEPLAERFVPTALLMHEFFRFHCSADELVDAFAWAGQVVFSATIVRDSADIERTHPAILRSHVLPQGKSQIPADPARENSGSGGTPADAAARIDKLQKKILGARTKKPFIVLGAGTIEYRKGVDLFVATAAEIRRIAPDADILMVWIGGVVPGYKQYADFVATQVEQADLSDRVEFVGETPDLEALYRFADLCFISSRLDPLPNIALDAVAAGLPVLSFERATGVAENFIGDPQLEQCVLPFLNVEEAARRVVALYHAPELRRAVCEHALQLAERRFNMTRYVETLIGMSKQGKQATAQEERDVEALLAGEDFAEWFFLPPGSLTSRADAIRKFVKAAQGGIFARKPAPGFYPHRYVERHDLGPEQINPLVHYVTAGKPAGEWQEPLIDVSKPRPVHTDALRIAVHIHAFYPELLADIISRLAASRLKADLFVSVPSQEIATDCRRQLAGYRFGSVVLRVVPNRGRDIGPFVTEFAADLTRYDLVGHFHTKKSVHVEASSDLVRNWVNHVMETLLGGAHPAAETIVSAFADDPALGMVFADDPHMIGWDKNLPFAKPLAEKLGLAKLPEQFFSFPVGTMFWARPAALAPLFALGLDWDDYPPEPLPIDGSMLHALERLLPSVVELAGLTRRVSFLPGVTR</sequence>
<dbReference type="Pfam" id="PF05045">
    <property type="entry name" value="RgpF"/>
    <property type="match status" value="1"/>
</dbReference>
<dbReference type="SUPFAM" id="SSF53756">
    <property type="entry name" value="UDP-Glycosyltransferase/glycogen phosphorylase"/>
    <property type="match status" value="1"/>
</dbReference>
<feature type="coiled-coil region" evidence="1">
    <location>
        <begin position="260"/>
        <end position="308"/>
    </location>
</feature>
<dbReference type="InterPro" id="IPR029063">
    <property type="entry name" value="SAM-dependent_MTases_sf"/>
</dbReference>
<keyword evidence="6" id="KW-1185">Reference proteome</keyword>
<dbReference type="AlphaFoldDB" id="A0A158F7I9"/>
<dbReference type="GO" id="GO:0008757">
    <property type="term" value="F:S-adenosylmethionine-dependent methyltransferase activity"/>
    <property type="evidence" value="ECO:0007669"/>
    <property type="project" value="InterPro"/>
</dbReference>
<dbReference type="Pfam" id="PF00534">
    <property type="entry name" value="Glycos_transf_1"/>
    <property type="match status" value="1"/>
</dbReference>
<dbReference type="InterPro" id="IPR013216">
    <property type="entry name" value="Methyltransf_11"/>
</dbReference>
<evidence type="ECO:0000259" key="4">
    <source>
        <dbReference type="Pfam" id="PF08241"/>
    </source>
</evidence>
<comment type="caution">
    <text evidence="5">The sequence shown here is derived from an EMBL/GenBank/DDBJ whole genome shotgun (WGS) entry which is preliminary data.</text>
</comment>
<evidence type="ECO:0000259" key="3">
    <source>
        <dbReference type="Pfam" id="PF00534"/>
    </source>
</evidence>
<keyword evidence="5" id="KW-0489">Methyltransferase</keyword>
<feature type="region of interest" description="Disordered" evidence="2">
    <location>
        <begin position="642"/>
        <end position="663"/>
    </location>
</feature>
<dbReference type="GO" id="GO:0032259">
    <property type="term" value="P:methylation"/>
    <property type="evidence" value="ECO:0007669"/>
    <property type="project" value="UniProtKB-KW"/>
</dbReference>
<dbReference type="Pfam" id="PF08241">
    <property type="entry name" value="Methyltransf_11"/>
    <property type="match status" value="1"/>
</dbReference>
<gene>
    <name evidence="5" type="ORF">AWB67_00370</name>
</gene>
<dbReference type="OrthoDB" id="8666056at2"/>
<keyword evidence="5" id="KW-0808">Transferase</keyword>
<dbReference type="PANTHER" id="PTHR12526">
    <property type="entry name" value="GLYCOSYLTRANSFERASE"/>
    <property type="match status" value="1"/>
</dbReference>
<dbReference type="InterPro" id="IPR001296">
    <property type="entry name" value="Glyco_trans_1"/>
</dbReference>
<dbReference type="Gene3D" id="3.40.50.2000">
    <property type="entry name" value="Glycogen Phosphorylase B"/>
    <property type="match status" value="1"/>
</dbReference>
<evidence type="ECO:0000313" key="6">
    <source>
        <dbReference type="Proteomes" id="UP000054925"/>
    </source>
</evidence>
<dbReference type="EMBL" id="FCOL02000002">
    <property type="protein sequence ID" value="SAL15737.1"/>
    <property type="molecule type" value="Genomic_DNA"/>
</dbReference>
<dbReference type="RefSeq" id="WP_087654542.1">
    <property type="nucleotide sequence ID" value="NZ_FCOL02000002.1"/>
</dbReference>
<evidence type="ECO:0000313" key="5">
    <source>
        <dbReference type="EMBL" id="SAL15737.1"/>
    </source>
</evidence>
<dbReference type="CDD" id="cd02440">
    <property type="entry name" value="AdoMet_MTases"/>
    <property type="match status" value="1"/>
</dbReference>
<feature type="domain" description="Methyltransferase type 11" evidence="4">
    <location>
        <begin position="42"/>
        <end position="137"/>
    </location>
</feature>
<dbReference type="SUPFAM" id="SSF53335">
    <property type="entry name" value="S-adenosyl-L-methionine-dependent methyltransferases"/>
    <property type="match status" value="1"/>
</dbReference>
<evidence type="ECO:0000256" key="1">
    <source>
        <dbReference type="SAM" id="Coils"/>
    </source>
</evidence>
<proteinExistence type="predicted"/>